<dbReference type="InterPro" id="IPR000269">
    <property type="entry name" value="Cu_amine_oxidase"/>
</dbReference>
<name>A0A6A5Y7Q8_9PLEO</name>
<dbReference type="GO" id="GO:0008131">
    <property type="term" value="F:primary methylamine oxidase activity"/>
    <property type="evidence" value="ECO:0007669"/>
    <property type="project" value="InterPro"/>
</dbReference>
<evidence type="ECO:0000256" key="9">
    <source>
        <dbReference type="RuleBase" id="RU000672"/>
    </source>
</evidence>
<dbReference type="SUPFAM" id="SSF49998">
    <property type="entry name" value="Amine oxidase catalytic domain"/>
    <property type="match status" value="1"/>
</dbReference>
<dbReference type="Gene3D" id="3.10.450.40">
    <property type="match status" value="2"/>
</dbReference>
<evidence type="ECO:0000256" key="11">
    <source>
        <dbReference type="SAM" id="SignalP"/>
    </source>
</evidence>
<feature type="active site" description="Proton acceptor" evidence="7">
    <location>
        <position position="401"/>
    </location>
</feature>
<feature type="chain" id="PRO_5025389149" description="Amine oxidase" evidence="11">
    <location>
        <begin position="22"/>
        <end position="776"/>
    </location>
</feature>
<feature type="domain" description="Copper amine oxidase catalytic" evidence="12">
    <location>
        <begin position="328"/>
        <end position="730"/>
    </location>
</feature>
<dbReference type="GO" id="GO:0005886">
    <property type="term" value="C:plasma membrane"/>
    <property type="evidence" value="ECO:0007669"/>
    <property type="project" value="TreeGrafter"/>
</dbReference>
<dbReference type="SUPFAM" id="SSF54416">
    <property type="entry name" value="Amine oxidase N-terminal region"/>
    <property type="match status" value="2"/>
</dbReference>
<dbReference type="AlphaFoldDB" id="A0A6A5Y7Q8"/>
<sequence length="776" mass="87088">MRSSLAVSFFLSLPFHSLVAAAPSVQSPARTVFSGLSRRSNNESLCPAPVDIPTVAKLPSPFTPLSEAELSDVKAWLYDPKQNLNLTSTKSETLSQTDNYIWIIESLYPNKTDVLSYLDGNGPLPPRYARVVINEGGKADPDVSEYYVGPLPVSSETTIQTLDYFYSRSARVPFNARVGDGPRSAAIDEIVTKTMSSIADITFNLTGLQYYGADDERTNAAYFVQSPSSMDGSTSYVWTPWRRAGLAPYDQPSDLYVNFDIGGSDPALYKCRMIVYNLVVYTSVEDFREAFEAGKITQSPPPSSDESFLRKDRKGPIRELENRLAPVSVELDGKRYKVDDENRYVEYLGWSFYTRFDRDVGIQFFDVKYKGERILYELSLQDAVAQYAGNNPFQAGTAYNDRFYGIGIDVGRLIPGYDCPYHATYWNATLTNGESVVNKKNGLCIFESDIGFPVTRHTDSTYTQSTKGSKLTVRQIATVGNYDYLWDYQFFVDGSIAVDARASGYVQANYYRPDDEGKWGPRIQETIAGTLHTHVMNFKADFDLIDANNTFQKTDIIVENITQPWYPELGTFEQMRYNITELANEDSALLELPKNGQSMYTVINKAHTNKWGLPRGYRVIPGLSNVHLASHTNPFFLKNGEAYKQAFAVSRHHDTEPHSSAALNQNLPADPMVAFYDFFDGESLIQEDLAVWFNLGMHHYTRAEDIPNTLMTEAHSSVMFAPQNWGDVEQTVDLTNAVIFNKREGDKKGSVVPETNGANPPKSFPLRDDDQLLGVF</sequence>
<feature type="domain" description="Copper amine oxidase N2-terminal" evidence="13">
    <location>
        <begin position="90"/>
        <end position="153"/>
    </location>
</feature>
<evidence type="ECO:0000259" key="14">
    <source>
        <dbReference type="Pfam" id="PF09248"/>
    </source>
</evidence>
<dbReference type="InterPro" id="IPR015800">
    <property type="entry name" value="Cu_amine_oxidase_N2"/>
</dbReference>
<dbReference type="EMBL" id="ML978066">
    <property type="protein sequence ID" value="KAF2020584.1"/>
    <property type="molecule type" value="Genomic_DNA"/>
</dbReference>
<keyword evidence="16" id="KW-1185">Reference proteome</keyword>
<evidence type="ECO:0000259" key="13">
    <source>
        <dbReference type="Pfam" id="PF02727"/>
    </source>
</evidence>
<dbReference type="Pfam" id="PF01179">
    <property type="entry name" value="Cu_amine_oxid"/>
    <property type="match status" value="1"/>
</dbReference>
<keyword evidence="6 9" id="KW-0186">Copper</keyword>
<evidence type="ECO:0000256" key="2">
    <source>
        <dbReference type="ARBA" id="ARBA00007983"/>
    </source>
</evidence>
<dbReference type="PANTHER" id="PTHR10638">
    <property type="entry name" value="COPPER AMINE OXIDASE"/>
    <property type="match status" value="1"/>
</dbReference>
<keyword evidence="3 9" id="KW-0479">Metal-binding</keyword>
<evidence type="ECO:0000313" key="15">
    <source>
        <dbReference type="EMBL" id="KAF2020584.1"/>
    </source>
</evidence>
<evidence type="ECO:0000256" key="8">
    <source>
        <dbReference type="PIRSR" id="PIRSR600269-51"/>
    </source>
</evidence>
<dbReference type="Gene3D" id="2.70.98.20">
    <property type="entry name" value="Copper amine oxidase, catalytic domain"/>
    <property type="match status" value="1"/>
</dbReference>
<keyword evidence="11" id="KW-0732">Signal</keyword>
<dbReference type="Proteomes" id="UP000799778">
    <property type="component" value="Unassembled WGS sequence"/>
</dbReference>
<evidence type="ECO:0000256" key="7">
    <source>
        <dbReference type="PIRSR" id="PIRSR600269-50"/>
    </source>
</evidence>
<accession>A0A6A5Y7Q8</accession>
<comment type="cofactor">
    <cofactor evidence="1">
        <name>Cu cation</name>
        <dbReference type="ChEBI" id="CHEBI:23378"/>
    </cofactor>
</comment>
<comment type="PTM">
    <text evidence="8 9">Topaquinone (TPQ) is generated by copper-dependent autoxidation of a specific tyrosyl residue.</text>
</comment>
<dbReference type="InterPro" id="IPR016182">
    <property type="entry name" value="Cu_amine_oxidase_N-reg"/>
</dbReference>
<evidence type="ECO:0000256" key="3">
    <source>
        <dbReference type="ARBA" id="ARBA00022723"/>
    </source>
</evidence>
<dbReference type="RefSeq" id="XP_033388923.1">
    <property type="nucleotide sequence ID" value="XM_033524772.1"/>
</dbReference>
<feature type="signal peptide" evidence="11">
    <location>
        <begin position="1"/>
        <end position="21"/>
    </location>
</feature>
<dbReference type="PRINTS" id="PR00766">
    <property type="entry name" value="CUDAOXIDASE"/>
</dbReference>
<dbReference type="PANTHER" id="PTHR10638:SF20">
    <property type="entry name" value="AMINE OXIDASE"/>
    <property type="match status" value="1"/>
</dbReference>
<evidence type="ECO:0000256" key="6">
    <source>
        <dbReference type="ARBA" id="ARBA00023008"/>
    </source>
</evidence>
<keyword evidence="5 9" id="KW-0560">Oxidoreductase</keyword>
<comment type="cofactor">
    <cofactor evidence="9">
        <name>Cu cation</name>
        <dbReference type="ChEBI" id="CHEBI:23378"/>
    </cofactor>
    <text evidence="9">Contains 1 topaquinone per subunit.</text>
</comment>
<feature type="domain" description="DUF1965" evidence="14">
    <location>
        <begin position="252"/>
        <end position="315"/>
    </location>
</feature>
<dbReference type="GO" id="GO:0005507">
    <property type="term" value="F:copper ion binding"/>
    <property type="evidence" value="ECO:0007669"/>
    <property type="project" value="InterPro"/>
</dbReference>
<evidence type="ECO:0000256" key="5">
    <source>
        <dbReference type="ARBA" id="ARBA00023002"/>
    </source>
</evidence>
<evidence type="ECO:0000256" key="1">
    <source>
        <dbReference type="ARBA" id="ARBA00001935"/>
    </source>
</evidence>
<protein>
    <recommendedName>
        <fullName evidence="9">Amine oxidase</fullName>
        <ecNumber evidence="9">1.4.3.-</ecNumber>
    </recommendedName>
</protein>
<dbReference type="Pfam" id="PF02727">
    <property type="entry name" value="Cu_amine_oxidN2"/>
    <property type="match status" value="1"/>
</dbReference>
<reference evidence="15" key="1">
    <citation type="journal article" date="2020" name="Stud. Mycol.">
        <title>101 Dothideomycetes genomes: a test case for predicting lifestyles and emergence of pathogens.</title>
        <authorList>
            <person name="Haridas S."/>
            <person name="Albert R."/>
            <person name="Binder M."/>
            <person name="Bloem J."/>
            <person name="Labutti K."/>
            <person name="Salamov A."/>
            <person name="Andreopoulos B."/>
            <person name="Baker S."/>
            <person name="Barry K."/>
            <person name="Bills G."/>
            <person name="Bluhm B."/>
            <person name="Cannon C."/>
            <person name="Castanera R."/>
            <person name="Culley D."/>
            <person name="Daum C."/>
            <person name="Ezra D."/>
            <person name="Gonzalez J."/>
            <person name="Henrissat B."/>
            <person name="Kuo A."/>
            <person name="Liang C."/>
            <person name="Lipzen A."/>
            <person name="Lutzoni F."/>
            <person name="Magnuson J."/>
            <person name="Mondo S."/>
            <person name="Nolan M."/>
            <person name="Ohm R."/>
            <person name="Pangilinan J."/>
            <person name="Park H.-J."/>
            <person name="Ramirez L."/>
            <person name="Alfaro M."/>
            <person name="Sun H."/>
            <person name="Tritt A."/>
            <person name="Yoshinaga Y."/>
            <person name="Zwiers L.-H."/>
            <person name="Turgeon B."/>
            <person name="Goodwin S."/>
            <person name="Spatafora J."/>
            <person name="Crous P."/>
            <person name="Grigoriev I."/>
        </authorList>
    </citation>
    <scope>NUCLEOTIDE SEQUENCE</scope>
    <source>
        <strain evidence="15">CBS 175.79</strain>
    </source>
</reference>
<feature type="modified residue" description="2',4',5'-topaquinone" evidence="8">
    <location>
        <position position="482"/>
    </location>
</feature>
<gene>
    <name evidence="15" type="ORF">BU24DRAFT_382525</name>
</gene>
<dbReference type="Pfam" id="PF09248">
    <property type="entry name" value="DUF1965"/>
    <property type="match status" value="1"/>
</dbReference>
<keyword evidence="4 7" id="KW-0801">TPQ</keyword>
<dbReference type="GeneID" id="54282169"/>
<dbReference type="InterPro" id="IPR015798">
    <property type="entry name" value="Cu_amine_oxidase_C"/>
</dbReference>
<dbReference type="GO" id="GO:0009308">
    <property type="term" value="P:amine metabolic process"/>
    <property type="evidence" value="ECO:0007669"/>
    <property type="project" value="UniProtKB-UniRule"/>
</dbReference>
<dbReference type="InterPro" id="IPR015328">
    <property type="entry name" value="DUF1965"/>
</dbReference>
<dbReference type="InterPro" id="IPR036460">
    <property type="entry name" value="Cu_amine_oxidase_C_sf"/>
</dbReference>
<dbReference type="GO" id="GO:0048038">
    <property type="term" value="F:quinone binding"/>
    <property type="evidence" value="ECO:0007669"/>
    <property type="project" value="InterPro"/>
</dbReference>
<evidence type="ECO:0000256" key="4">
    <source>
        <dbReference type="ARBA" id="ARBA00022772"/>
    </source>
</evidence>
<evidence type="ECO:0000259" key="12">
    <source>
        <dbReference type="Pfam" id="PF01179"/>
    </source>
</evidence>
<proteinExistence type="inferred from homology"/>
<evidence type="ECO:0000256" key="10">
    <source>
        <dbReference type="SAM" id="MobiDB-lite"/>
    </source>
</evidence>
<dbReference type="EC" id="1.4.3.-" evidence="9"/>
<evidence type="ECO:0000313" key="16">
    <source>
        <dbReference type="Proteomes" id="UP000799778"/>
    </source>
</evidence>
<organism evidence="15 16">
    <name type="scientific">Aaosphaeria arxii CBS 175.79</name>
    <dbReference type="NCBI Taxonomy" id="1450172"/>
    <lineage>
        <taxon>Eukaryota</taxon>
        <taxon>Fungi</taxon>
        <taxon>Dikarya</taxon>
        <taxon>Ascomycota</taxon>
        <taxon>Pezizomycotina</taxon>
        <taxon>Dothideomycetes</taxon>
        <taxon>Pleosporomycetidae</taxon>
        <taxon>Pleosporales</taxon>
        <taxon>Pleosporales incertae sedis</taxon>
        <taxon>Aaosphaeria</taxon>
    </lineage>
</organism>
<comment type="similarity">
    <text evidence="2 9">Belongs to the copper/topaquinone oxidase family.</text>
</comment>
<feature type="active site" description="Schiff-base intermediate with substrate; via topaquinone" evidence="7">
    <location>
        <position position="482"/>
    </location>
</feature>
<dbReference type="OrthoDB" id="3341590at2759"/>
<feature type="region of interest" description="Disordered" evidence="10">
    <location>
        <begin position="747"/>
        <end position="769"/>
    </location>
</feature>